<dbReference type="EMBL" id="QWDE01000002">
    <property type="protein sequence ID" value="RFZ82928.1"/>
    <property type="molecule type" value="Genomic_DNA"/>
</dbReference>
<dbReference type="AlphaFoldDB" id="A0A3E2NPL1"/>
<comment type="caution">
    <text evidence="1">The sequence shown here is derived from an EMBL/GenBank/DDBJ whole genome shotgun (WGS) entry which is preliminary data.</text>
</comment>
<keyword evidence="2" id="KW-1185">Reference proteome</keyword>
<proteinExistence type="predicted"/>
<organism evidence="1 2">
    <name type="scientific">Mucilaginibacter terrenus</name>
    <dbReference type="NCBI Taxonomy" id="2482727"/>
    <lineage>
        <taxon>Bacteria</taxon>
        <taxon>Pseudomonadati</taxon>
        <taxon>Bacteroidota</taxon>
        <taxon>Sphingobacteriia</taxon>
        <taxon>Sphingobacteriales</taxon>
        <taxon>Sphingobacteriaceae</taxon>
        <taxon>Mucilaginibacter</taxon>
    </lineage>
</organism>
<accession>A0A3E2NPL1</accession>
<gene>
    <name evidence="1" type="ORF">DYU05_12280</name>
</gene>
<sequence length="90" mass="10524">MSNLKNIVYNCRKATYLIDKRMLGKITVRESVELRIHLLQCDVCKLYIKQSAKINEMIKALLRAEPKEITLDDSYKKQLEIQVNDALNKN</sequence>
<name>A0A3E2NPL1_9SPHI</name>
<dbReference type="Proteomes" id="UP000260823">
    <property type="component" value="Unassembled WGS sequence"/>
</dbReference>
<dbReference type="RefSeq" id="WP_117383403.1">
    <property type="nucleotide sequence ID" value="NZ_QWDE01000002.1"/>
</dbReference>
<protein>
    <recommendedName>
        <fullName evidence="3">Zf-HC2 domain-containing protein</fullName>
    </recommendedName>
</protein>
<evidence type="ECO:0008006" key="3">
    <source>
        <dbReference type="Google" id="ProtNLM"/>
    </source>
</evidence>
<evidence type="ECO:0000313" key="2">
    <source>
        <dbReference type="Proteomes" id="UP000260823"/>
    </source>
</evidence>
<dbReference type="OrthoDB" id="886726at2"/>
<evidence type="ECO:0000313" key="1">
    <source>
        <dbReference type="EMBL" id="RFZ82928.1"/>
    </source>
</evidence>
<reference evidence="1 2" key="1">
    <citation type="submission" date="2018-08" db="EMBL/GenBank/DDBJ databases">
        <title>Mucilaginibacter terrae sp. nov., isolated from manganese diggings.</title>
        <authorList>
            <person name="Huang Y."/>
            <person name="Zhou Z."/>
        </authorList>
    </citation>
    <scope>NUCLEOTIDE SEQUENCE [LARGE SCALE GENOMIC DNA]</scope>
    <source>
        <strain evidence="1 2">ZH6</strain>
    </source>
</reference>